<gene>
    <name evidence="2" type="ORF">R1flu_022390</name>
</gene>
<sequence length="70" mass="7355">MSSPAFRICTSCWWKLWVTVSSGTAATAAATAACPAVISAGVSTLSPYVIFECHSVVFLPLAALYKHMCA</sequence>
<feature type="chain" id="PRO_5044749506" description="Secreted protein" evidence="1">
    <location>
        <begin position="30"/>
        <end position="70"/>
    </location>
</feature>
<reference evidence="2 3" key="1">
    <citation type="submission" date="2024-09" db="EMBL/GenBank/DDBJ databases">
        <title>Chromosome-scale assembly of Riccia fluitans.</title>
        <authorList>
            <person name="Paukszto L."/>
            <person name="Sawicki J."/>
            <person name="Karawczyk K."/>
            <person name="Piernik-Szablinska J."/>
            <person name="Szczecinska M."/>
            <person name="Mazdziarz M."/>
        </authorList>
    </citation>
    <scope>NUCLEOTIDE SEQUENCE [LARGE SCALE GENOMIC DNA]</scope>
    <source>
        <strain evidence="2">Rf_01</strain>
        <tissue evidence="2">Aerial parts of the thallus</tissue>
    </source>
</reference>
<evidence type="ECO:0008006" key="4">
    <source>
        <dbReference type="Google" id="ProtNLM"/>
    </source>
</evidence>
<feature type="signal peptide" evidence="1">
    <location>
        <begin position="1"/>
        <end position="29"/>
    </location>
</feature>
<comment type="caution">
    <text evidence="2">The sequence shown here is derived from an EMBL/GenBank/DDBJ whole genome shotgun (WGS) entry which is preliminary data.</text>
</comment>
<dbReference type="PROSITE" id="PS51257">
    <property type="entry name" value="PROKAR_LIPOPROTEIN"/>
    <property type="match status" value="1"/>
</dbReference>
<protein>
    <recommendedName>
        <fullName evidence="4">Secreted protein</fullName>
    </recommendedName>
</protein>
<dbReference type="EMBL" id="JBHFFA010000001">
    <property type="protein sequence ID" value="KAL2654262.1"/>
    <property type="molecule type" value="Genomic_DNA"/>
</dbReference>
<dbReference type="AlphaFoldDB" id="A0ABD1ZSQ2"/>
<accession>A0ABD1ZSQ2</accession>
<organism evidence="2 3">
    <name type="scientific">Riccia fluitans</name>
    <dbReference type="NCBI Taxonomy" id="41844"/>
    <lineage>
        <taxon>Eukaryota</taxon>
        <taxon>Viridiplantae</taxon>
        <taxon>Streptophyta</taxon>
        <taxon>Embryophyta</taxon>
        <taxon>Marchantiophyta</taxon>
        <taxon>Marchantiopsida</taxon>
        <taxon>Marchantiidae</taxon>
        <taxon>Marchantiales</taxon>
        <taxon>Ricciaceae</taxon>
        <taxon>Riccia</taxon>
    </lineage>
</organism>
<proteinExistence type="predicted"/>
<keyword evidence="1" id="KW-0732">Signal</keyword>
<evidence type="ECO:0000313" key="2">
    <source>
        <dbReference type="EMBL" id="KAL2654262.1"/>
    </source>
</evidence>
<name>A0ABD1ZSQ2_9MARC</name>
<keyword evidence="3" id="KW-1185">Reference proteome</keyword>
<evidence type="ECO:0000313" key="3">
    <source>
        <dbReference type="Proteomes" id="UP001605036"/>
    </source>
</evidence>
<evidence type="ECO:0000256" key="1">
    <source>
        <dbReference type="SAM" id="SignalP"/>
    </source>
</evidence>
<dbReference type="Proteomes" id="UP001605036">
    <property type="component" value="Unassembled WGS sequence"/>
</dbReference>